<protein>
    <recommendedName>
        <fullName evidence="9">Phosphate-starvation-inducible protein E</fullName>
    </recommendedName>
</protein>
<sequence>MNLMRAHRSGLIARVVRSLRTIEDLVHVAVAVLLSVLALVLLIDVIDSVVMALRGPYNALDVVLSILDKTLVLFIVAELLHTVRITITEQQLQAEPFLVVGLIAGVRRLLLVTAEAERSFRWNPQGIELLILMGLILAMAVAILALRRWPPPPVEEATTPVSPPAP</sequence>
<evidence type="ECO:0000256" key="6">
    <source>
        <dbReference type="SAM" id="Phobius"/>
    </source>
</evidence>
<keyword evidence="4 6" id="KW-1133">Transmembrane helix</keyword>
<reference evidence="7 8" key="1">
    <citation type="journal article" date="2019" name="Int. J. Syst. Evol. Microbiol.">
        <title>The Global Catalogue of Microorganisms (GCM) 10K type strain sequencing project: providing services to taxonomists for standard genome sequencing and annotation.</title>
        <authorList>
            <consortium name="The Broad Institute Genomics Platform"/>
            <consortium name="The Broad Institute Genome Sequencing Center for Infectious Disease"/>
            <person name="Wu L."/>
            <person name="Ma J."/>
        </authorList>
    </citation>
    <scope>NUCLEOTIDE SEQUENCE [LARGE SCALE GENOMIC DNA]</scope>
    <source>
        <strain evidence="7 8">JCM 14306</strain>
    </source>
</reference>
<feature type="transmembrane region" description="Helical" evidence="6">
    <location>
        <begin position="126"/>
        <end position="146"/>
    </location>
</feature>
<dbReference type="Proteomes" id="UP001501319">
    <property type="component" value="Unassembled WGS sequence"/>
</dbReference>
<feature type="transmembrane region" description="Helical" evidence="6">
    <location>
        <begin position="58"/>
        <end position="77"/>
    </location>
</feature>
<proteinExistence type="predicted"/>
<dbReference type="RefSeq" id="WP_344113141.1">
    <property type="nucleotide sequence ID" value="NZ_BAAANE010000007.1"/>
</dbReference>
<dbReference type="EMBL" id="BAAANE010000007">
    <property type="protein sequence ID" value="GAA1644649.1"/>
    <property type="molecule type" value="Genomic_DNA"/>
</dbReference>
<evidence type="ECO:0000256" key="3">
    <source>
        <dbReference type="ARBA" id="ARBA00022692"/>
    </source>
</evidence>
<feature type="transmembrane region" description="Helical" evidence="6">
    <location>
        <begin position="25"/>
        <end position="46"/>
    </location>
</feature>
<evidence type="ECO:0000256" key="2">
    <source>
        <dbReference type="ARBA" id="ARBA00022475"/>
    </source>
</evidence>
<comment type="subcellular location">
    <subcellularLocation>
        <location evidence="1">Cell membrane</location>
        <topology evidence="1">Multi-pass membrane protein</topology>
    </subcellularLocation>
</comment>
<evidence type="ECO:0000256" key="5">
    <source>
        <dbReference type="ARBA" id="ARBA00023136"/>
    </source>
</evidence>
<keyword evidence="3 6" id="KW-0812">Transmembrane</keyword>
<evidence type="ECO:0000256" key="1">
    <source>
        <dbReference type="ARBA" id="ARBA00004651"/>
    </source>
</evidence>
<evidence type="ECO:0008006" key="9">
    <source>
        <dbReference type="Google" id="ProtNLM"/>
    </source>
</evidence>
<accession>A0ABN2FH36</accession>
<evidence type="ECO:0000313" key="7">
    <source>
        <dbReference type="EMBL" id="GAA1644649.1"/>
    </source>
</evidence>
<keyword evidence="2" id="KW-1003">Cell membrane</keyword>
<comment type="caution">
    <text evidence="7">The sequence shown here is derived from an EMBL/GenBank/DDBJ whole genome shotgun (WGS) entry which is preliminary data.</text>
</comment>
<gene>
    <name evidence="7" type="ORF">GCM10009744_39140</name>
</gene>
<evidence type="ECO:0000313" key="8">
    <source>
        <dbReference type="Proteomes" id="UP001501319"/>
    </source>
</evidence>
<organism evidence="7 8">
    <name type="scientific">Kribbella alba</name>
    <dbReference type="NCBI Taxonomy" id="190197"/>
    <lineage>
        <taxon>Bacteria</taxon>
        <taxon>Bacillati</taxon>
        <taxon>Actinomycetota</taxon>
        <taxon>Actinomycetes</taxon>
        <taxon>Propionibacteriales</taxon>
        <taxon>Kribbellaceae</taxon>
        <taxon>Kribbella</taxon>
    </lineage>
</organism>
<name>A0ABN2FH36_9ACTN</name>
<dbReference type="Pfam" id="PF06146">
    <property type="entry name" value="PsiE"/>
    <property type="match status" value="1"/>
</dbReference>
<keyword evidence="5 6" id="KW-0472">Membrane</keyword>
<keyword evidence="8" id="KW-1185">Reference proteome</keyword>
<evidence type="ECO:0000256" key="4">
    <source>
        <dbReference type="ARBA" id="ARBA00022989"/>
    </source>
</evidence>
<dbReference type="InterPro" id="IPR020948">
    <property type="entry name" value="P_starv_induced_PsiE-like"/>
</dbReference>